<evidence type="ECO:0000313" key="2">
    <source>
        <dbReference type="EMBL" id="CAD9273933.1"/>
    </source>
</evidence>
<dbReference type="SUPFAM" id="SSF143503">
    <property type="entry name" value="PUG domain-like"/>
    <property type="match status" value="1"/>
</dbReference>
<gene>
    <name evidence="2" type="ORF">GOCE00092_LOCUS2841</name>
</gene>
<dbReference type="InterPro" id="IPR036339">
    <property type="entry name" value="PUB-like_dom_sf"/>
</dbReference>
<dbReference type="InterPro" id="IPR018997">
    <property type="entry name" value="PUB_domain"/>
</dbReference>
<dbReference type="Gene3D" id="1.20.58.2190">
    <property type="match status" value="1"/>
</dbReference>
<reference evidence="2" key="1">
    <citation type="submission" date="2021-01" db="EMBL/GenBank/DDBJ databases">
        <authorList>
            <person name="Corre E."/>
            <person name="Pelletier E."/>
            <person name="Niang G."/>
            <person name="Scheremetjew M."/>
            <person name="Finn R."/>
            <person name="Kale V."/>
            <person name="Holt S."/>
            <person name="Cochrane G."/>
            <person name="Meng A."/>
            <person name="Brown T."/>
            <person name="Cohen L."/>
        </authorList>
    </citation>
    <scope>NUCLEOTIDE SEQUENCE</scope>
    <source>
        <strain evidence="2">CCMP 410</strain>
    </source>
</reference>
<dbReference type="AlphaFoldDB" id="A0A7S1Y1F1"/>
<accession>A0A7S1Y1F1</accession>
<proteinExistence type="predicted"/>
<dbReference type="EMBL" id="HBGK01005325">
    <property type="protein sequence ID" value="CAD9273933.1"/>
    <property type="molecule type" value="Transcribed_RNA"/>
</dbReference>
<dbReference type="CDD" id="cd09212">
    <property type="entry name" value="PUB"/>
    <property type="match status" value="1"/>
</dbReference>
<organism evidence="2">
    <name type="scientific">Grammatophora oceanica</name>
    <dbReference type="NCBI Taxonomy" id="210454"/>
    <lineage>
        <taxon>Eukaryota</taxon>
        <taxon>Sar</taxon>
        <taxon>Stramenopiles</taxon>
        <taxon>Ochrophyta</taxon>
        <taxon>Bacillariophyta</taxon>
        <taxon>Fragilariophyceae</taxon>
        <taxon>Fragilariophycidae</taxon>
        <taxon>Rhabdonematales</taxon>
        <taxon>Grammatophoraceae</taxon>
        <taxon>Grammatophora</taxon>
    </lineage>
</organism>
<name>A0A7S1Y1F1_9STRA</name>
<feature type="domain" description="PUB" evidence="1">
    <location>
        <begin position="2"/>
        <end position="71"/>
    </location>
</feature>
<sequence>MVAITALTTIFEQIVSRPENVAFRRIRRNHEQFHQDIGRHDGGKELLLAAGFRLGEIDEVPCFISSEPNVETDLDAWTDWFDLLTATLEILQGNSSDKRKR</sequence>
<dbReference type="Pfam" id="PF09409">
    <property type="entry name" value="PUB"/>
    <property type="match status" value="1"/>
</dbReference>
<protein>
    <recommendedName>
        <fullName evidence="1">PUB domain-containing protein</fullName>
    </recommendedName>
</protein>
<evidence type="ECO:0000259" key="1">
    <source>
        <dbReference type="Pfam" id="PF09409"/>
    </source>
</evidence>